<feature type="domain" description="AMP-binding enzyme C-terminal" evidence="4">
    <location>
        <begin position="33"/>
        <end position="108"/>
    </location>
</feature>
<dbReference type="PANTHER" id="PTHR24096">
    <property type="entry name" value="LONG-CHAIN-FATTY-ACID--COA LIGASE"/>
    <property type="match status" value="1"/>
</dbReference>
<sequence>GDIGYMDEEGRVFIVDRMKELIKVKGMQVAPAELEDLLLSHPNISDVAVVGVPDEKWGERVRAFVVRKNTNLLGEEVRSFVAGKLSEHKQITGGVKFVTEIPRAPSGKILRRLLRDKTSLATNEDESEE</sequence>
<evidence type="ECO:0000313" key="6">
    <source>
        <dbReference type="Proteomes" id="UP001328107"/>
    </source>
</evidence>
<dbReference type="Gene3D" id="3.30.300.30">
    <property type="match status" value="1"/>
</dbReference>
<evidence type="ECO:0000256" key="3">
    <source>
        <dbReference type="ARBA" id="ARBA00023140"/>
    </source>
</evidence>
<dbReference type="InterPro" id="IPR025110">
    <property type="entry name" value="AMP-bd_C"/>
</dbReference>
<comment type="caution">
    <text evidence="5">The sequence shown here is derived from an EMBL/GenBank/DDBJ whole genome shotgun (WGS) entry which is preliminary data.</text>
</comment>
<feature type="non-terminal residue" evidence="5">
    <location>
        <position position="1"/>
    </location>
</feature>
<evidence type="ECO:0000259" key="4">
    <source>
        <dbReference type="Pfam" id="PF13193"/>
    </source>
</evidence>
<keyword evidence="6" id="KW-1185">Reference proteome</keyword>
<reference evidence="6" key="1">
    <citation type="submission" date="2022-10" db="EMBL/GenBank/DDBJ databases">
        <title>Genome assembly of Pristionchus species.</title>
        <authorList>
            <person name="Yoshida K."/>
            <person name="Sommer R.J."/>
        </authorList>
    </citation>
    <scope>NUCLEOTIDE SEQUENCE [LARGE SCALE GENOMIC DNA]</scope>
    <source>
        <strain evidence="6">RS5460</strain>
    </source>
</reference>
<dbReference type="GO" id="GO:0016405">
    <property type="term" value="F:CoA-ligase activity"/>
    <property type="evidence" value="ECO:0007669"/>
    <property type="project" value="TreeGrafter"/>
</dbReference>
<comment type="subcellular location">
    <subcellularLocation>
        <location evidence="1">Peroxisome</location>
    </subcellularLocation>
</comment>
<dbReference type="GO" id="GO:0005777">
    <property type="term" value="C:peroxisome"/>
    <property type="evidence" value="ECO:0007669"/>
    <property type="project" value="UniProtKB-SubCell"/>
</dbReference>
<accession>A0AAN5CLQ5</accession>
<dbReference type="Proteomes" id="UP001328107">
    <property type="component" value="Unassembled WGS sequence"/>
</dbReference>
<evidence type="ECO:0000313" key="5">
    <source>
        <dbReference type="EMBL" id="GMR46706.1"/>
    </source>
</evidence>
<evidence type="ECO:0000256" key="1">
    <source>
        <dbReference type="ARBA" id="ARBA00004275"/>
    </source>
</evidence>
<evidence type="ECO:0000256" key="2">
    <source>
        <dbReference type="ARBA" id="ARBA00006432"/>
    </source>
</evidence>
<dbReference type="Gene3D" id="3.40.50.12780">
    <property type="entry name" value="N-terminal domain of ligase-like"/>
    <property type="match status" value="1"/>
</dbReference>
<keyword evidence="3" id="KW-0576">Peroxisome</keyword>
<dbReference type="AlphaFoldDB" id="A0AAN5CLQ5"/>
<dbReference type="InterPro" id="IPR042099">
    <property type="entry name" value="ANL_N_sf"/>
</dbReference>
<proteinExistence type="inferred from homology"/>
<dbReference type="Pfam" id="PF13193">
    <property type="entry name" value="AMP-binding_C"/>
    <property type="match status" value="1"/>
</dbReference>
<dbReference type="SUPFAM" id="SSF56801">
    <property type="entry name" value="Acetyl-CoA synthetase-like"/>
    <property type="match status" value="1"/>
</dbReference>
<name>A0AAN5CLQ5_9BILA</name>
<protein>
    <recommendedName>
        <fullName evidence="4">AMP-binding enzyme C-terminal domain-containing protein</fullName>
    </recommendedName>
</protein>
<gene>
    <name evidence="5" type="ORF">PMAYCL1PPCAC_16901</name>
</gene>
<dbReference type="FunFam" id="3.30.300.30:FF:000007">
    <property type="entry name" value="4-coumarate--CoA ligase 2"/>
    <property type="match status" value="1"/>
</dbReference>
<organism evidence="5 6">
    <name type="scientific">Pristionchus mayeri</name>
    <dbReference type="NCBI Taxonomy" id="1317129"/>
    <lineage>
        <taxon>Eukaryota</taxon>
        <taxon>Metazoa</taxon>
        <taxon>Ecdysozoa</taxon>
        <taxon>Nematoda</taxon>
        <taxon>Chromadorea</taxon>
        <taxon>Rhabditida</taxon>
        <taxon>Rhabditina</taxon>
        <taxon>Diplogasteromorpha</taxon>
        <taxon>Diplogasteroidea</taxon>
        <taxon>Neodiplogasteridae</taxon>
        <taxon>Pristionchus</taxon>
    </lineage>
</organism>
<dbReference type="InterPro" id="IPR045851">
    <property type="entry name" value="AMP-bd_C_sf"/>
</dbReference>
<comment type="similarity">
    <text evidence="2">Belongs to the ATP-dependent AMP-binding enzyme family.</text>
</comment>
<dbReference type="PANTHER" id="PTHR24096:SF422">
    <property type="entry name" value="BCDNA.GH02901"/>
    <property type="match status" value="1"/>
</dbReference>
<dbReference type="EMBL" id="BTRK01000004">
    <property type="protein sequence ID" value="GMR46706.1"/>
    <property type="molecule type" value="Genomic_DNA"/>
</dbReference>